<feature type="domain" description="DUF4283" evidence="2">
    <location>
        <begin position="44"/>
        <end position="122"/>
    </location>
</feature>
<evidence type="ECO:0000313" key="3">
    <source>
        <dbReference type="EnsemblPlants" id="cds.evm.model.03.1292"/>
    </source>
</evidence>
<name>A0A803P4P8_CANSA</name>
<accession>A0A803P4P8</accession>
<evidence type="ECO:0000313" key="4">
    <source>
        <dbReference type="Proteomes" id="UP000596661"/>
    </source>
</evidence>
<evidence type="ECO:0000256" key="1">
    <source>
        <dbReference type="SAM" id="MobiDB-lite"/>
    </source>
</evidence>
<proteinExistence type="predicted"/>
<dbReference type="InterPro" id="IPR036691">
    <property type="entry name" value="Endo/exonu/phosph_ase_sf"/>
</dbReference>
<keyword evidence="4" id="KW-1185">Reference proteome</keyword>
<feature type="region of interest" description="Disordered" evidence="1">
    <location>
        <begin position="171"/>
        <end position="193"/>
    </location>
</feature>
<dbReference type="InterPro" id="IPR025558">
    <property type="entry name" value="DUF4283"/>
</dbReference>
<reference evidence="3" key="1">
    <citation type="submission" date="2018-11" db="EMBL/GenBank/DDBJ databases">
        <authorList>
            <person name="Grassa J C."/>
        </authorList>
    </citation>
    <scope>NUCLEOTIDE SEQUENCE [LARGE SCALE GENOMIC DNA]</scope>
</reference>
<dbReference type="SUPFAM" id="SSF56219">
    <property type="entry name" value="DNase I-like"/>
    <property type="match status" value="1"/>
</dbReference>
<evidence type="ECO:0000259" key="2">
    <source>
        <dbReference type="Pfam" id="PF14111"/>
    </source>
</evidence>
<dbReference type="Proteomes" id="UP000596661">
    <property type="component" value="Chromosome 3"/>
</dbReference>
<dbReference type="Gene3D" id="3.60.10.10">
    <property type="entry name" value="Endonuclease/exonuclease/phosphatase"/>
    <property type="match status" value="1"/>
</dbReference>
<dbReference type="AlphaFoldDB" id="A0A803P4P8"/>
<dbReference type="Pfam" id="PF14111">
    <property type="entry name" value="DUF4283"/>
    <property type="match status" value="1"/>
</dbReference>
<reference evidence="3" key="2">
    <citation type="submission" date="2021-03" db="UniProtKB">
        <authorList>
            <consortium name="EnsemblPlants"/>
        </authorList>
    </citation>
    <scope>IDENTIFICATION</scope>
</reference>
<dbReference type="EnsemblPlants" id="evm.model.03.1292">
    <property type="protein sequence ID" value="cds.evm.model.03.1292"/>
    <property type="gene ID" value="evm.TU.03.1292"/>
</dbReference>
<protein>
    <recommendedName>
        <fullName evidence="2">DUF4283 domain-containing protein</fullName>
    </recommendedName>
</protein>
<dbReference type="OMA" id="MGRMENS"/>
<dbReference type="Gramene" id="evm.model.03.1292">
    <property type="protein sequence ID" value="cds.evm.model.03.1292"/>
    <property type="gene ID" value="evm.TU.03.1292"/>
</dbReference>
<sequence>MASSSHQDGDWMDQYAQLQIEEEEEGALITDDQEGDVKAFDDWWCLVRKYLTNRTIDFDALRHMLASLWQHGKGVYIKELDTNRYFFQFYLELDVQAIIDGSPWTFNRMQLVFHRLKRGEDPRLVQLHELDMWFDPHFDQDIKPYGQWMKAITKKKNYLIGAQWLRSSCEEDDGSAVGSGRHRNNKRRRTDKEIMKESVDLGDSNMGRMENSDATSKNDLQDLVIQKHPKVVFFCETLSKAEVLEKIRVALDFEGVNFIDVSISGNNGKQWHLTGLYGEPNRSLRKNTWDQIRVLKNKSSLPWCVVGDLNNVTSQSDKRGGNPYPNWLIEGFGNMLEECSLCDMDLCGYPYMWEKEVSTSHHCPIQLVLDVEKRTVSQKQFRFENLWLREPACLHLVKDTWELFLGFSVIEKIIYCGEKLLVWGKDYLGNFRERIQACKTEMRRWKEGKDAASVE</sequence>
<organism evidence="3 4">
    <name type="scientific">Cannabis sativa</name>
    <name type="common">Hemp</name>
    <name type="synonym">Marijuana</name>
    <dbReference type="NCBI Taxonomy" id="3483"/>
    <lineage>
        <taxon>Eukaryota</taxon>
        <taxon>Viridiplantae</taxon>
        <taxon>Streptophyta</taxon>
        <taxon>Embryophyta</taxon>
        <taxon>Tracheophyta</taxon>
        <taxon>Spermatophyta</taxon>
        <taxon>Magnoliopsida</taxon>
        <taxon>eudicotyledons</taxon>
        <taxon>Gunneridae</taxon>
        <taxon>Pentapetalae</taxon>
        <taxon>rosids</taxon>
        <taxon>fabids</taxon>
        <taxon>Rosales</taxon>
        <taxon>Cannabaceae</taxon>
        <taxon>Cannabis</taxon>
    </lineage>
</organism>
<dbReference type="EMBL" id="UZAU01000291">
    <property type="status" value="NOT_ANNOTATED_CDS"/>
    <property type="molecule type" value="Genomic_DNA"/>
</dbReference>
<feature type="compositionally biased region" description="Basic residues" evidence="1">
    <location>
        <begin position="180"/>
        <end position="189"/>
    </location>
</feature>